<keyword evidence="8" id="KW-1185">Reference proteome</keyword>
<feature type="domain" description="Thioredoxin" evidence="6">
    <location>
        <begin position="2"/>
        <end position="152"/>
    </location>
</feature>
<evidence type="ECO:0000256" key="3">
    <source>
        <dbReference type="ARBA" id="ARBA00032824"/>
    </source>
</evidence>
<protein>
    <recommendedName>
        <fullName evidence="3">Thioredoxin peroxidase</fullName>
    </recommendedName>
</protein>
<dbReference type="InterPro" id="IPR050217">
    <property type="entry name" value="Peroxiredoxin"/>
</dbReference>
<accession>A0A172Y0W4</accession>
<keyword evidence="2" id="KW-0560">Oxidoreductase</keyword>
<evidence type="ECO:0000313" key="7">
    <source>
        <dbReference type="EMBL" id="ANF52854.1"/>
    </source>
</evidence>
<dbReference type="AlphaFoldDB" id="A0A172Y0W4"/>
<name>A0A172Y0W4_9FLAO</name>
<dbReference type="Gene3D" id="3.40.30.10">
    <property type="entry name" value="Glutaredoxin"/>
    <property type="match status" value="1"/>
</dbReference>
<dbReference type="GO" id="GO:0008379">
    <property type="term" value="F:thioredoxin peroxidase activity"/>
    <property type="evidence" value="ECO:0007669"/>
    <property type="project" value="TreeGrafter"/>
</dbReference>
<evidence type="ECO:0000256" key="2">
    <source>
        <dbReference type="ARBA" id="ARBA00023002"/>
    </source>
</evidence>
<dbReference type="PANTHER" id="PTHR10681:SF128">
    <property type="entry name" value="THIOREDOXIN-DEPENDENT PEROXIDE REDUCTASE, MITOCHONDRIAL"/>
    <property type="match status" value="1"/>
</dbReference>
<evidence type="ECO:0000313" key="8">
    <source>
        <dbReference type="Proteomes" id="UP000077824"/>
    </source>
</evidence>
<evidence type="ECO:0000256" key="4">
    <source>
        <dbReference type="ARBA" id="ARBA00037420"/>
    </source>
</evidence>
<dbReference type="GO" id="GO:0006979">
    <property type="term" value="P:response to oxidative stress"/>
    <property type="evidence" value="ECO:0007669"/>
    <property type="project" value="TreeGrafter"/>
</dbReference>
<dbReference type="GO" id="GO:0045454">
    <property type="term" value="P:cell redox homeostasis"/>
    <property type="evidence" value="ECO:0007669"/>
    <property type="project" value="TreeGrafter"/>
</dbReference>
<comment type="function">
    <text evidence="4">Thiol-specific peroxidase that catalyzes the reduction of hydrogen peroxide and organic hydroperoxides to water and alcohols, respectively. Plays a role in cell protection against oxidative stress by detoxifying peroxides.</text>
</comment>
<dbReference type="InterPro" id="IPR013766">
    <property type="entry name" value="Thioredoxin_domain"/>
</dbReference>
<dbReference type="PROSITE" id="PS51352">
    <property type="entry name" value="THIOREDOXIN_2"/>
    <property type="match status" value="1"/>
</dbReference>
<dbReference type="PANTHER" id="PTHR10681">
    <property type="entry name" value="THIOREDOXIN PEROXIDASE"/>
    <property type="match status" value="1"/>
</dbReference>
<dbReference type="GO" id="GO:0042744">
    <property type="term" value="P:hydrogen peroxide catabolic process"/>
    <property type="evidence" value="ECO:0007669"/>
    <property type="project" value="TreeGrafter"/>
</dbReference>
<reference evidence="7 8" key="1">
    <citation type="submission" date="2016-04" db="EMBL/GenBank/DDBJ databases">
        <title>Complete Genome Sequence of Chryseobacterium sp. IHBB 10212.</title>
        <authorList>
            <person name="Pal M."/>
            <person name="Swarnkar M.K."/>
            <person name="Kaushal K."/>
            <person name="Chhibber S."/>
            <person name="Singh A.K."/>
            <person name="Gulati A."/>
        </authorList>
    </citation>
    <scope>NUCLEOTIDE SEQUENCE [LARGE SCALE GENOMIC DNA]</scope>
    <source>
        <strain evidence="7 8">IHBB 10212</strain>
    </source>
</reference>
<dbReference type="InterPro" id="IPR024706">
    <property type="entry name" value="Peroxiredoxin_AhpC-typ"/>
</dbReference>
<dbReference type="EMBL" id="CP015199">
    <property type="protein sequence ID" value="ANF52854.1"/>
    <property type="molecule type" value="Genomic_DNA"/>
</dbReference>
<organism evidence="7 8">
    <name type="scientific">Chryseobacterium glaciei</name>
    <dbReference type="NCBI Taxonomy" id="1685010"/>
    <lineage>
        <taxon>Bacteria</taxon>
        <taxon>Pseudomonadati</taxon>
        <taxon>Bacteroidota</taxon>
        <taxon>Flavobacteriia</taxon>
        <taxon>Flavobacteriales</taxon>
        <taxon>Weeksellaceae</taxon>
        <taxon>Chryseobacterium group</taxon>
        <taxon>Chryseobacterium</taxon>
    </lineage>
</organism>
<evidence type="ECO:0000259" key="6">
    <source>
        <dbReference type="PROSITE" id="PS51352"/>
    </source>
</evidence>
<dbReference type="InterPro" id="IPR000866">
    <property type="entry name" value="AhpC/TSA"/>
</dbReference>
<dbReference type="InterPro" id="IPR036249">
    <property type="entry name" value="Thioredoxin-like_sf"/>
</dbReference>
<comment type="similarity">
    <text evidence="1">Belongs to the peroxiredoxin family. AhpC/Prx1 subfamily.</text>
</comment>
<evidence type="ECO:0000256" key="5">
    <source>
        <dbReference type="PIRSR" id="PIRSR000239-1"/>
    </source>
</evidence>
<gene>
    <name evidence="7" type="ORF">A0O34_21060</name>
</gene>
<dbReference type="KEGG" id="chh:A0O34_21060"/>
<dbReference type="GO" id="GO:0033554">
    <property type="term" value="P:cellular response to stress"/>
    <property type="evidence" value="ECO:0007669"/>
    <property type="project" value="TreeGrafter"/>
</dbReference>
<proteinExistence type="inferred from homology"/>
<evidence type="ECO:0000256" key="1">
    <source>
        <dbReference type="ARBA" id="ARBA00009796"/>
    </source>
</evidence>
<dbReference type="RefSeq" id="WP_066759058.1">
    <property type="nucleotide sequence ID" value="NZ_CP015199.1"/>
</dbReference>
<dbReference type="STRING" id="1685010.A0O34_21060"/>
<sequence length="153" mass="17406">MLQKNDIAPDFTLFATPDQKITLSEFKGQNVILAFYPADWSPVCSDQMALYNETLKYFKKYDAEIFGISVDSKWCHLAFSQSRNLHFPLLADFESKGETARKYGVYNEEEGECNRALFVINKEGIIEWSYLSPMAINPGADGILEALETLKTQ</sequence>
<dbReference type="SUPFAM" id="SSF52833">
    <property type="entry name" value="Thioredoxin-like"/>
    <property type="match status" value="1"/>
</dbReference>
<dbReference type="Pfam" id="PF00578">
    <property type="entry name" value="AhpC-TSA"/>
    <property type="match status" value="1"/>
</dbReference>
<dbReference type="OrthoDB" id="9809746at2"/>
<feature type="active site" description="Cysteine sulfenic acid (-SOH) intermediate; for peroxidase activity" evidence="5">
    <location>
        <position position="44"/>
    </location>
</feature>
<dbReference type="Proteomes" id="UP000077824">
    <property type="component" value="Chromosome"/>
</dbReference>
<dbReference type="PIRSF" id="PIRSF000239">
    <property type="entry name" value="AHPC"/>
    <property type="match status" value="1"/>
</dbReference>
<keyword evidence="7" id="KW-0575">Peroxidase</keyword>